<organism evidence="2 3">
    <name type="scientific">Varroa destructor</name>
    <name type="common">Honeybee mite</name>
    <dbReference type="NCBI Taxonomy" id="109461"/>
    <lineage>
        <taxon>Eukaryota</taxon>
        <taxon>Metazoa</taxon>
        <taxon>Ecdysozoa</taxon>
        <taxon>Arthropoda</taxon>
        <taxon>Chelicerata</taxon>
        <taxon>Arachnida</taxon>
        <taxon>Acari</taxon>
        <taxon>Parasitiformes</taxon>
        <taxon>Mesostigmata</taxon>
        <taxon>Gamasina</taxon>
        <taxon>Dermanyssoidea</taxon>
        <taxon>Varroidae</taxon>
        <taxon>Varroa</taxon>
    </lineage>
</organism>
<evidence type="ECO:0000313" key="2">
    <source>
        <dbReference type="EnsemblMetazoa" id="XP_022649779"/>
    </source>
</evidence>
<dbReference type="KEGG" id="vde:111245553"/>
<reference evidence="2" key="1">
    <citation type="submission" date="2021-01" db="UniProtKB">
        <authorList>
            <consortium name="EnsemblMetazoa"/>
        </authorList>
    </citation>
    <scope>IDENTIFICATION</scope>
</reference>
<dbReference type="FunCoup" id="A0A7M7JCV8">
    <property type="interactions" value="1554"/>
</dbReference>
<name>A0A7M7JCV8_VARDE</name>
<feature type="domain" description="Aladin seven-bladed propeller" evidence="1">
    <location>
        <begin position="146"/>
        <end position="472"/>
    </location>
</feature>
<evidence type="ECO:0000313" key="3">
    <source>
        <dbReference type="Proteomes" id="UP000594260"/>
    </source>
</evidence>
<dbReference type="EnsemblMetazoa" id="XM_022794042">
    <property type="protein sequence ID" value="XP_022649777"/>
    <property type="gene ID" value="LOC111245553"/>
</dbReference>
<dbReference type="GO" id="GO:0005643">
    <property type="term" value="C:nuclear pore"/>
    <property type="evidence" value="ECO:0007669"/>
    <property type="project" value="TreeGrafter"/>
</dbReference>
<dbReference type="EnsemblMetazoa" id="XM_022794044">
    <property type="protein sequence ID" value="XP_022649779"/>
    <property type="gene ID" value="LOC111245553"/>
</dbReference>
<proteinExistence type="predicted"/>
<dbReference type="RefSeq" id="XP_022649779.1">
    <property type="nucleotide sequence ID" value="XM_022794044.1"/>
</dbReference>
<dbReference type="OMA" id="FQPLYKD"/>
<keyword evidence="3" id="KW-1185">Reference proteome</keyword>
<dbReference type="GeneID" id="111245553"/>
<dbReference type="RefSeq" id="XP_022649780.1">
    <property type="nucleotide sequence ID" value="XM_022794045.1"/>
</dbReference>
<dbReference type="PANTHER" id="PTHR14494:SF0">
    <property type="entry name" value="ALADIN"/>
    <property type="match status" value="1"/>
</dbReference>
<accession>A0A7M7JCV8</accession>
<dbReference type="Pfam" id="PF25460">
    <property type="entry name" value="Beta-prop_Aladin"/>
    <property type="match status" value="1"/>
</dbReference>
<dbReference type="InParanoid" id="A0A7M7JCV8"/>
<dbReference type="EnsemblMetazoa" id="XM_022794045">
    <property type="protein sequence ID" value="XP_022649780"/>
    <property type="gene ID" value="LOC111245553"/>
</dbReference>
<protein>
    <recommendedName>
        <fullName evidence="1">Aladin seven-bladed propeller domain-containing protein</fullName>
    </recommendedName>
</protein>
<dbReference type="OrthoDB" id="411991at2759"/>
<dbReference type="GO" id="GO:0006913">
    <property type="term" value="P:nucleocytoplasmic transport"/>
    <property type="evidence" value="ECO:0007669"/>
    <property type="project" value="TreeGrafter"/>
</dbReference>
<sequence length="508" mass="55658">MRVYSLAEFPPPPALGKVTLEESDGLVYSEKESPDVLRVFQADVFPELTFIRIQDELARPSSTISMSAKSCILRQQPSDQWAQLCEAYVDHGLYGLLDHLSTAETTAPLSVMAAPARLSLKCYHCAGRVYTFLRGLLFPQLQLSPEEICSKYSEVANWRSGNVRALAWHPGAKKLAIALRNDSVILYTKNSAISSELKHPKQKNVTCVAFRPFSGSHIAVGCETGLLLWNIPAAIVVKTPTMHSATQFLPGTLISSVAWHPAGSLLAVCSARFGDINVFDVATGEAVPLTTFSLLPSAHLLRWSRDGFRIFAACPNGGFNIWQGSPVWDAQRYTSKVVTTGCWSYDGCQLLFTVEGDPSVYQLSLNPVGEPMAAIPRPRAIISLDGHPDGISGEVSIMEWERNCQRLAIAFKHPSNLIAIFSTKIKPLFDIKPLGFFRGPSSPEAMKFCEDQQEGGILTVCWSSGQVQHIPMHFEVPAGDRSIVLSRAAVGELSGDFSNESPQQSQLY</sequence>
<dbReference type="InterPro" id="IPR015943">
    <property type="entry name" value="WD40/YVTN_repeat-like_dom_sf"/>
</dbReference>
<dbReference type="SMART" id="SM00320">
    <property type="entry name" value="WD40"/>
    <property type="match status" value="4"/>
</dbReference>
<dbReference type="PANTHER" id="PTHR14494">
    <property type="entry name" value="ALADIN/ADRACALIN/AAAS"/>
    <property type="match status" value="1"/>
</dbReference>
<dbReference type="Gene3D" id="2.130.10.10">
    <property type="entry name" value="YVTN repeat-like/Quinoprotein amine dehydrogenase"/>
    <property type="match status" value="1"/>
</dbReference>
<dbReference type="InterPro" id="IPR057403">
    <property type="entry name" value="Beta-prop_Aladin"/>
</dbReference>
<dbReference type="InterPro" id="IPR001680">
    <property type="entry name" value="WD40_rpt"/>
</dbReference>
<dbReference type="RefSeq" id="XP_022649777.1">
    <property type="nucleotide sequence ID" value="XM_022794042.1"/>
</dbReference>
<evidence type="ECO:0000259" key="1">
    <source>
        <dbReference type="Pfam" id="PF25460"/>
    </source>
</evidence>
<dbReference type="SUPFAM" id="SSF82171">
    <property type="entry name" value="DPP6 N-terminal domain-like"/>
    <property type="match status" value="1"/>
</dbReference>
<dbReference type="Proteomes" id="UP000594260">
    <property type="component" value="Unplaced"/>
</dbReference>
<dbReference type="AlphaFoldDB" id="A0A7M7JCV8"/>
<dbReference type="InterPro" id="IPR045139">
    <property type="entry name" value="Aladin"/>
</dbReference>